<name>A0ABS6MLE2_9GAMM</name>
<keyword evidence="4" id="KW-1185">Reference proteome</keyword>
<dbReference type="InterPro" id="IPR013024">
    <property type="entry name" value="GGCT-like"/>
</dbReference>
<dbReference type="EMBL" id="JAHRID010000004">
    <property type="protein sequence ID" value="MBV2129627.1"/>
    <property type="molecule type" value="Genomic_DNA"/>
</dbReference>
<dbReference type="Pfam" id="PF06094">
    <property type="entry name" value="GGACT"/>
    <property type="match status" value="1"/>
</dbReference>
<feature type="transmembrane region" description="Helical" evidence="1">
    <location>
        <begin position="7"/>
        <end position="25"/>
    </location>
</feature>
<keyword evidence="1" id="KW-0812">Transmembrane</keyword>
<evidence type="ECO:0000259" key="2">
    <source>
        <dbReference type="Pfam" id="PF06094"/>
    </source>
</evidence>
<accession>A0ABS6MLE2</accession>
<dbReference type="Proteomes" id="UP000704611">
    <property type="component" value="Unassembled WGS sequence"/>
</dbReference>
<dbReference type="CDD" id="cd06661">
    <property type="entry name" value="GGCT_like"/>
    <property type="match status" value="1"/>
</dbReference>
<comment type="caution">
    <text evidence="3">The sequence shown here is derived from an EMBL/GenBank/DDBJ whole genome shotgun (WGS) entry which is preliminary data.</text>
</comment>
<dbReference type="InterPro" id="IPR009288">
    <property type="entry name" value="AIG2-like_dom"/>
</dbReference>
<sequence length="152" mass="17001">MTKVIRSVLLILSALLIMAVGYLWLTFVSPFGYTPTVELPEIDDNASYSVFVYGTLKQPWVRYLVIGRAGKGVPATLPGYKKQALDIKPAPGEVTEGFVIMVSGTELRALDRYERLGVRYQRVELPLENGETAWVYQLMDPVAPELPDQHTN</sequence>
<evidence type="ECO:0000313" key="3">
    <source>
        <dbReference type="EMBL" id="MBV2129627.1"/>
    </source>
</evidence>
<gene>
    <name evidence="3" type="ORF">KQY15_11025</name>
</gene>
<keyword evidence="1" id="KW-0472">Membrane</keyword>
<reference evidence="3 4" key="1">
    <citation type="submission" date="2021-06" db="EMBL/GenBank/DDBJ databases">
        <title>Rheinheimera indica sp. nov., isolated from deep-sea sediment.</title>
        <authorList>
            <person name="Wang Z."/>
            <person name="Zhang X.-Y."/>
        </authorList>
    </citation>
    <scope>NUCLEOTIDE SEQUENCE [LARGE SCALE GENOMIC DNA]</scope>
    <source>
        <strain evidence="3 4">SM2107</strain>
    </source>
</reference>
<organism evidence="3 4">
    <name type="scientific">Arsukibacterium indicum</name>
    <dbReference type="NCBI Taxonomy" id="2848612"/>
    <lineage>
        <taxon>Bacteria</taxon>
        <taxon>Pseudomonadati</taxon>
        <taxon>Pseudomonadota</taxon>
        <taxon>Gammaproteobacteria</taxon>
        <taxon>Chromatiales</taxon>
        <taxon>Chromatiaceae</taxon>
        <taxon>Arsukibacterium</taxon>
    </lineage>
</organism>
<feature type="domain" description="Gamma-glutamylcyclotransferase AIG2-like" evidence="2">
    <location>
        <begin position="50"/>
        <end position="140"/>
    </location>
</feature>
<evidence type="ECO:0000313" key="4">
    <source>
        <dbReference type="Proteomes" id="UP000704611"/>
    </source>
</evidence>
<dbReference type="RefSeq" id="WP_217669248.1">
    <property type="nucleotide sequence ID" value="NZ_JAHRID010000004.1"/>
</dbReference>
<keyword evidence="1" id="KW-1133">Transmembrane helix</keyword>
<proteinExistence type="predicted"/>
<protein>
    <submittedName>
        <fullName evidence="3">Gamma-glutamylcyclotransferase</fullName>
    </submittedName>
</protein>
<evidence type="ECO:0000256" key="1">
    <source>
        <dbReference type="SAM" id="Phobius"/>
    </source>
</evidence>